<organism evidence="1">
    <name type="scientific">Tanacetum cinerariifolium</name>
    <name type="common">Dalmatian daisy</name>
    <name type="synonym">Chrysanthemum cinerariifolium</name>
    <dbReference type="NCBI Taxonomy" id="118510"/>
    <lineage>
        <taxon>Eukaryota</taxon>
        <taxon>Viridiplantae</taxon>
        <taxon>Streptophyta</taxon>
        <taxon>Embryophyta</taxon>
        <taxon>Tracheophyta</taxon>
        <taxon>Spermatophyta</taxon>
        <taxon>Magnoliopsida</taxon>
        <taxon>eudicotyledons</taxon>
        <taxon>Gunneridae</taxon>
        <taxon>Pentapetalae</taxon>
        <taxon>asterids</taxon>
        <taxon>campanulids</taxon>
        <taxon>Asterales</taxon>
        <taxon>Asteraceae</taxon>
        <taxon>Asteroideae</taxon>
        <taxon>Anthemideae</taxon>
        <taxon>Anthemidinae</taxon>
        <taxon>Tanacetum</taxon>
    </lineage>
</organism>
<evidence type="ECO:0000313" key="1">
    <source>
        <dbReference type="EMBL" id="GEU67640.1"/>
    </source>
</evidence>
<reference evidence="1" key="1">
    <citation type="journal article" date="2019" name="Sci. Rep.">
        <title>Draft genome of Tanacetum cinerariifolium, the natural source of mosquito coil.</title>
        <authorList>
            <person name="Yamashiro T."/>
            <person name="Shiraishi A."/>
            <person name="Satake H."/>
            <person name="Nakayama K."/>
        </authorList>
    </citation>
    <scope>NUCLEOTIDE SEQUENCE</scope>
</reference>
<dbReference type="EMBL" id="BKCJ010005604">
    <property type="protein sequence ID" value="GEU67640.1"/>
    <property type="molecule type" value="Genomic_DNA"/>
</dbReference>
<comment type="caution">
    <text evidence="1">The sequence shown here is derived from an EMBL/GenBank/DDBJ whole genome shotgun (WGS) entry which is preliminary data.</text>
</comment>
<protein>
    <submittedName>
        <fullName evidence="1">Uncharacterized protein</fullName>
    </submittedName>
</protein>
<accession>A0A6L2M268</accession>
<proteinExistence type="predicted"/>
<dbReference type="AlphaFoldDB" id="A0A6L2M268"/>
<gene>
    <name evidence="1" type="ORF">Tci_039618</name>
</gene>
<sequence>MVDAQFSTRLEDSIKKSFRSYIAEFKKKAKDERKRYIDLIEKSVKDIIKDEIKSQLPQILPNEVFDFTTPVIQSSTWISKIAKEGKPPLTFDELMSTPINFSTYILHNLKIENLTQEHLVGPAFNQLEGTCKSRVELKFQFEECYKAVTTRLDWTNPERHEYPFDLSKFLLLIKNEGLQVVPANYFVNNNLEYLKGGSLSRKYTTSTTKTKAVKYDTIEGIEDMLPSLWSPVKKLSNLEKDVISDLIVALRMFIRRVVILKRVEDPQLGVKRYQKKLNITRLETFRFFMILLSEMDYLPKTRRSKLDRKRSHIMIKAIDQQRRLIRNPENLLEAENTKKTSGCLYGQYDFVIFCPTPF</sequence>
<name>A0A6L2M268_TANCI</name>